<protein>
    <submittedName>
        <fullName evidence="1">Phenylacetate--CoA ligase family protein</fullName>
    </submittedName>
</protein>
<name>A0AAE9ZBX1_9GAMM</name>
<keyword evidence="1" id="KW-0436">Ligase</keyword>
<dbReference type="SUPFAM" id="SSF56801">
    <property type="entry name" value="Acetyl-CoA synthetase-like"/>
    <property type="match status" value="1"/>
</dbReference>
<sequence>MNDYDFERFVDEFEYAYENVPFYKKHLAKSGLLPSDIASIYDVKRIPPTEKKDYRKNFPIGVVAKGYTLSDESLTKSQSSGTSGERLITYEVGMLLLDRAVACTAIREEVEEAFTRVPRKICRYAAPNCSDVECANPNSSAEDRMLSDGTLVLPVYHDLLTTSDKLIDRALEEICHYQPDLYYVDPTHFAFLVREARKRGICLPDAPIVATYTSSTPLNRRQIKEAFHSFGHTQVVFSELVSSSEMGWLALECEQGHLHLNTDSYFMELLKDGLDVNIGDTGELFITSLDNGAIPHIRYKTGDTFKYLGADCECGLEGDIVRWAGRVTDQLVLKDGARISPAEVNLAVGAPNWLDLYQLTQQKADEFELLLMVNEAYAESDEQQLICRLNRVLGRDSQISVKKVSYISTERSGKFQCVKSNLNK</sequence>
<dbReference type="Proteomes" id="UP000032352">
    <property type="component" value="Chromosome pTvir"/>
</dbReference>
<dbReference type="InterPro" id="IPR053158">
    <property type="entry name" value="CapK_Type1_Caps_Biosynth"/>
</dbReference>
<dbReference type="RefSeq" id="WP_044838746.1">
    <property type="nucleotide sequence ID" value="NZ_CP059734.1"/>
</dbReference>
<reference evidence="1 2" key="2">
    <citation type="journal article" date="2022" name="Mar. Drugs">
        <title>Bioassay-Guided Fractionation Leads to the Detection of Cholic Acid Generated by the Rare Thalassomonas sp.</title>
        <authorList>
            <person name="Pheiffer F."/>
            <person name="Schneider Y.K."/>
            <person name="Hansen E.H."/>
            <person name="Andersen J.H."/>
            <person name="Isaksson J."/>
            <person name="Busche T."/>
            <person name="R C."/>
            <person name="Kalinowski J."/>
            <person name="Zyl L.V."/>
            <person name="Trindade M."/>
        </authorList>
    </citation>
    <scope>NUCLEOTIDE SEQUENCE [LARGE SCALE GENOMIC DNA]</scope>
    <source>
        <strain evidence="1 2">XOM25</strain>
    </source>
</reference>
<proteinExistence type="predicted"/>
<accession>A0AAE9ZBX1</accession>
<dbReference type="PANTHER" id="PTHR36932">
    <property type="entry name" value="CAPSULAR POLYSACCHARIDE BIOSYNTHESIS PROTEIN"/>
    <property type="match status" value="1"/>
</dbReference>
<dbReference type="InterPro" id="IPR042099">
    <property type="entry name" value="ANL_N_sf"/>
</dbReference>
<dbReference type="KEGG" id="tvd:SG34_030945"/>
<dbReference type="EMBL" id="CP059734">
    <property type="protein sequence ID" value="WDE09184.1"/>
    <property type="molecule type" value="Genomic_DNA"/>
</dbReference>
<dbReference type="PANTHER" id="PTHR36932:SF1">
    <property type="entry name" value="CAPSULAR POLYSACCHARIDE BIOSYNTHESIS PROTEIN"/>
    <property type="match status" value="1"/>
</dbReference>
<keyword evidence="2" id="KW-1185">Reference proteome</keyword>
<dbReference type="Gene3D" id="3.40.50.12780">
    <property type="entry name" value="N-terminal domain of ligase-like"/>
    <property type="match status" value="1"/>
</dbReference>
<evidence type="ECO:0000313" key="2">
    <source>
        <dbReference type="Proteomes" id="UP000032352"/>
    </source>
</evidence>
<evidence type="ECO:0000313" key="1">
    <source>
        <dbReference type="EMBL" id="WDE09184.1"/>
    </source>
</evidence>
<reference evidence="1 2" key="1">
    <citation type="journal article" date="2015" name="Genome Announc.">
        <title>Draft Genome Sequences of Marine Isolates of Thalassomonas viridans and Thalassomonas actiniarum.</title>
        <authorList>
            <person name="Olonade I."/>
            <person name="van Zyl L.J."/>
            <person name="Trindade M."/>
        </authorList>
    </citation>
    <scope>NUCLEOTIDE SEQUENCE [LARGE SCALE GENOMIC DNA]</scope>
    <source>
        <strain evidence="1 2">XOM25</strain>
    </source>
</reference>
<dbReference type="GO" id="GO:0016874">
    <property type="term" value="F:ligase activity"/>
    <property type="evidence" value="ECO:0007669"/>
    <property type="project" value="UniProtKB-KW"/>
</dbReference>
<organism evidence="1 2">
    <name type="scientific">Thalassomonas viridans</name>
    <dbReference type="NCBI Taxonomy" id="137584"/>
    <lineage>
        <taxon>Bacteria</taxon>
        <taxon>Pseudomonadati</taxon>
        <taxon>Pseudomonadota</taxon>
        <taxon>Gammaproteobacteria</taxon>
        <taxon>Alteromonadales</taxon>
        <taxon>Colwelliaceae</taxon>
        <taxon>Thalassomonas</taxon>
    </lineage>
</organism>
<dbReference type="AlphaFoldDB" id="A0AAE9ZBX1"/>
<gene>
    <name evidence="1" type="ORF">SG34_030945</name>
</gene>